<organism evidence="1 2">
    <name type="scientific">Leersia perrieri</name>
    <dbReference type="NCBI Taxonomy" id="77586"/>
    <lineage>
        <taxon>Eukaryota</taxon>
        <taxon>Viridiplantae</taxon>
        <taxon>Streptophyta</taxon>
        <taxon>Embryophyta</taxon>
        <taxon>Tracheophyta</taxon>
        <taxon>Spermatophyta</taxon>
        <taxon>Magnoliopsida</taxon>
        <taxon>Liliopsida</taxon>
        <taxon>Poales</taxon>
        <taxon>Poaceae</taxon>
        <taxon>BOP clade</taxon>
        <taxon>Oryzoideae</taxon>
        <taxon>Oryzeae</taxon>
        <taxon>Oryzinae</taxon>
        <taxon>Leersia</taxon>
    </lineage>
</organism>
<protein>
    <submittedName>
        <fullName evidence="1">Uncharacterized protein</fullName>
    </submittedName>
</protein>
<sequence>MVERYPAL</sequence>
<reference evidence="1 2" key="1">
    <citation type="submission" date="2012-08" db="EMBL/GenBank/DDBJ databases">
        <title>Oryza genome evolution.</title>
        <authorList>
            <person name="Wing R.A."/>
        </authorList>
    </citation>
    <scope>NUCLEOTIDE SEQUENCE</scope>
</reference>
<dbReference type="Gramene" id="LPERR01G04340.1">
    <property type="protein sequence ID" value="LPERR01G04340.1"/>
    <property type="gene ID" value="LPERR01G04340"/>
</dbReference>
<evidence type="ECO:0000313" key="1">
    <source>
        <dbReference type="EnsemblPlants" id="LPERR01G04340.1"/>
    </source>
</evidence>
<accession>A0A0G2KBH9</accession>
<reference evidence="2" key="2">
    <citation type="submission" date="2013-12" db="EMBL/GenBank/DDBJ databases">
        <authorList>
            <person name="Yu Y."/>
            <person name="Lee S."/>
            <person name="de Baynast K."/>
            <person name="Wissotski M."/>
            <person name="Liu L."/>
            <person name="Talag J."/>
            <person name="Goicoechea J."/>
            <person name="Angelova A."/>
            <person name="Jetty R."/>
            <person name="Kudrna D."/>
            <person name="Golser W."/>
            <person name="Rivera L."/>
            <person name="Zhang J."/>
            <person name="Wing R."/>
        </authorList>
    </citation>
    <scope>NUCLEOTIDE SEQUENCE</scope>
</reference>
<reference evidence="1" key="3">
    <citation type="submission" date="2015-06" db="UniProtKB">
        <authorList>
            <consortium name="EnsemblPlants"/>
        </authorList>
    </citation>
    <scope>IDENTIFICATION</scope>
</reference>
<name>A0A0G2KBH9_9ORYZ</name>
<dbReference type="Proteomes" id="UP000032180">
    <property type="component" value="Chromosome 1"/>
</dbReference>
<dbReference type="EnsemblPlants" id="LPERR01G04340.1">
    <property type="protein sequence ID" value="LPERR01G04340.1"/>
    <property type="gene ID" value="LPERR01G04340"/>
</dbReference>
<keyword evidence="2" id="KW-1185">Reference proteome</keyword>
<evidence type="ECO:0000313" key="2">
    <source>
        <dbReference type="Proteomes" id="UP000032180"/>
    </source>
</evidence>
<proteinExistence type="predicted"/>